<gene>
    <name evidence="2" type="ORF">BCV70DRAFT_198685</name>
</gene>
<feature type="transmembrane region" description="Helical" evidence="1">
    <location>
        <begin position="35"/>
        <end position="53"/>
    </location>
</feature>
<dbReference type="STRING" id="1882483.A0A317XWU4"/>
<evidence type="ECO:0000313" key="2">
    <source>
        <dbReference type="EMBL" id="PWZ02400.1"/>
    </source>
</evidence>
<dbReference type="PANTHER" id="PTHR14256:SF1">
    <property type="entry name" value="GEO09626P1"/>
    <property type="match status" value="1"/>
</dbReference>
<organism evidence="2 3">
    <name type="scientific">Testicularia cyperi</name>
    <dbReference type="NCBI Taxonomy" id="1882483"/>
    <lineage>
        <taxon>Eukaryota</taxon>
        <taxon>Fungi</taxon>
        <taxon>Dikarya</taxon>
        <taxon>Basidiomycota</taxon>
        <taxon>Ustilaginomycotina</taxon>
        <taxon>Ustilaginomycetes</taxon>
        <taxon>Ustilaginales</taxon>
        <taxon>Anthracoideaceae</taxon>
        <taxon>Testicularia</taxon>
    </lineage>
</organism>
<keyword evidence="3" id="KW-1185">Reference proteome</keyword>
<dbReference type="InterPro" id="IPR010530">
    <property type="entry name" value="B12D"/>
</dbReference>
<protein>
    <recommendedName>
        <fullName evidence="4">NADH-ubiquinone oxidoreductase MLRQ subunit</fullName>
    </recommendedName>
</protein>
<evidence type="ECO:0000256" key="1">
    <source>
        <dbReference type="SAM" id="Phobius"/>
    </source>
</evidence>
<keyword evidence="1" id="KW-0472">Membrane</keyword>
<accession>A0A317XWU4</accession>
<reference evidence="2 3" key="1">
    <citation type="journal article" date="2018" name="Mol. Biol. Evol.">
        <title>Broad Genomic Sampling Reveals a Smut Pathogenic Ancestry of the Fungal Clade Ustilaginomycotina.</title>
        <authorList>
            <person name="Kijpornyongpan T."/>
            <person name="Mondo S.J."/>
            <person name="Barry K."/>
            <person name="Sandor L."/>
            <person name="Lee J."/>
            <person name="Lipzen A."/>
            <person name="Pangilinan J."/>
            <person name="LaButti K."/>
            <person name="Hainaut M."/>
            <person name="Henrissat B."/>
            <person name="Grigoriev I.V."/>
            <person name="Spatafora J.W."/>
            <person name="Aime M.C."/>
        </authorList>
    </citation>
    <scope>NUCLEOTIDE SEQUENCE [LARGE SCALE GENOMIC DNA]</scope>
    <source>
        <strain evidence="2 3">MCA 3645</strain>
    </source>
</reference>
<sequence>MTDISLRLFACIANKRYSSLLNSALPTNRYAPEVLPIYVITGIAAGGATWYLSRLARGPDVIWDRKNNPTPWNNVEPGTNTKLMAVNQQFDKQYKRDRL</sequence>
<dbReference type="OrthoDB" id="5511684at2759"/>
<dbReference type="Pfam" id="PF06522">
    <property type="entry name" value="B12D"/>
    <property type="match status" value="1"/>
</dbReference>
<evidence type="ECO:0008006" key="4">
    <source>
        <dbReference type="Google" id="ProtNLM"/>
    </source>
</evidence>
<name>A0A317XWU4_9BASI</name>
<proteinExistence type="predicted"/>
<dbReference type="PANTHER" id="PTHR14256">
    <property type="entry name" value="NADH-UBIQUINONE OXIDOREDUCTASE MLRQ SUBUNIT"/>
    <property type="match status" value="1"/>
</dbReference>
<evidence type="ECO:0000313" key="3">
    <source>
        <dbReference type="Proteomes" id="UP000246740"/>
    </source>
</evidence>
<dbReference type="InParanoid" id="A0A317XWU4"/>
<dbReference type="Proteomes" id="UP000246740">
    <property type="component" value="Unassembled WGS sequence"/>
</dbReference>
<keyword evidence="1" id="KW-1133">Transmembrane helix</keyword>
<keyword evidence="1" id="KW-0812">Transmembrane</keyword>
<dbReference type="EMBL" id="KZ819189">
    <property type="protein sequence ID" value="PWZ02400.1"/>
    <property type="molecule type" value="Genomic_DNA"/>
</dbReference>
<dbReference type="AlphaFoldDB" id="A0A317XWU4"/>